<reference evidence="8" key="1">
    <citation type="submission" date="2017-08" db="EMBL/GenBank/DDBJ databases">
        <authorList>
            <person name="Varghese N."/>
            <person name="Submissions S."/>
        </authorList>
    </citation>
    <scope>NUCLEOTIDE SEQUENCE [LARGE SCALE GENOMIC DNA]</scope>
    <source>
        <strain evidence="8">AP-Melu-1000-B4</strain>
    </source>
</reference>
<keyword evidence="3" id="KW-0997">Cell inner membrane</keyword>
<evidence type="ECO:0000259" key="6">
    <source>
        <dbReference type="PROSITE" id="PS50893"/>
    </source>
</evidence>
<evidence type="ECO:0000256" key="3">
    <source>
        <dbReference type="ARBA" id="ARBA00022519"/>
    </source>
</evidence>
<protein>
    <submittedName>
        <fullName evidence="7">Molybdate transport system ATP-binding protein</fullName>
    </submittedName>
</protein>
<accession>A0A240DZA8</accession>
<dbReference type="SMART" id="SM00382">
    <property type="entry name" value="AAA"/>
    <property type="match status" value="1"/>
</dbReference>
<keyword evidence="5 7" id="KW-0067">ATP-binding</keyword>
<keyword evidence="3" id="KW-0472">Membrane</keyword>
<evidence type="ECO:0000256" key="2">
    <source>
        <dbReference type="ARBA" id="ARBA00022475"/>
    </source>
</evidence>
<dbReference type="PROSITE" id="PS50893">
    <property type="entry name" value="ABC_TRANSPORTER_2"/>
    <property type="match status" value="1"/>
</dbReference>
<dbReference type="Pfam" id="PF00005">
    <property type="entry name" value="ABC_tran"/>
    <property type="match status" value="1"/>
</dbReference>
<feature type="domain" description="ABC transporter" evidence="6">
    <location>
        <begin position="13"/>
        <end position="256"/>
    </location>
</feature>
<dbReference type="InterPro" id="IPR027417">
    <property type="entry name" value="P-loop_NTPase"/>
</dbReference>
<name>A0A240DZA8_9BURK</name>
<keyword evidence="4" id="KW-0547">Nucleotide-binding</keyword>
<evidence type="ECO:0000313" key="8">
    <source>
        <dbReference type="Proteomes" id="UP000218069"/>
    </source>
</evidence>
<dbReference type="SUPFAM" id="SSF52540">
    <property type="entry name" value="P-loop containing nucleoside triphosphate hydrolases"/>
    <property type="match status" value="1"/>
</dbReference>
<evidence type="ECO:0000313" key="7">
    <source>
        <dbReference type="EMBL" id="SNX28538.1"/>
    </source>
</evidence>
<proteinExistence type="predicted"/>
<dbReference type="InterPro" id="IPR017871">
    <property type="entry name" value="ABC_transporter-like_CS"/>
</dbReference>
<dbReference type="InterPro" id="IPR003439">
    <property type="entry name" value="ABC_transporter-like_ATP-bd"/>
</dbReference>
<dbReference type="PROSITE" id="PS00211">
    <property type="entry name" value="ABC_TRANSPORTER_1"/>
    <property type="match status" value="1"/>
</dbReference>
<dbReference type="InterPro" id="IPR050093">
    <property type="entry name" value="ABC_SmlMolc_Importer"/>
</dbReference>
<keyword evidence="1" id="KW-0813">Transport</keyword>
<dbReference type="Gene3D" id="3.40.50.300">
    <property type="entry name" value="P-loop containing nucleotide triphosphate hydrolases"/>
    <property type="match status" value="1"/>
</dbReference>
<dbReference type="Proteomes" id="UP000218069">
    <property type="component" value="Unassembled WGS sequence"/>
</dbReference>
<evidence type="ECO:0000256" key="5">
    <source>
        <dbReference type="ARBA" id="ARBA00022840"/>
    </source>
</evidence>
<dbReference type="GO" id="GO:0016887">
    <property type="term" value="F:ATP hydrolysis activity"/>
    <property type="evidence" value="ECO:0007669"/>
    <property type="project" value="InterPro"/>
</dbReference>
<organism evidence="7 8">
    <name type="scientific">Polynucleobacter meluiroseus</name>
    <dbReference type="NCBI Taxonomy" id="1938814"/>
    <lineage>
        <taxon>Bacteria</taxon>
        <taxon>Pseudomonadati</taxon>
        <taxon>Pseudomonadota</taxon>
        <taxon>Betaproteobacteria</taxon>
        <taxon>Burkholderiales</taxon>
        <taxon>Burkholderiaceae</taxon>
        <taxon>Polynucleobacter</taxon>
    </lineage>
</organism>
<dbReference type="PANTHER" id="PTHR42781">
    <property type="entry name" value="SPERMIDINE/PUTRESCINE IMPORT ATP-BINDING PROTEIN POTA"/>
    <property type="match status" value="1"/>
</dbReference>
<keyword evidence="2" id="KW-1003">Cell membrane</keyword>
<evidence type="ECO:0000256" key="4">
    <source>
        <dbReference type="ARBA" id="ARBA00022741"/>
    </source>
</evidence>
<dbReference type="GO" id="GO:0005524">
    <property type="term" value="F:ATP binding"/>
    <property type="evidence" value="ECO:0007669"/>
    <property type="project" value="UniProtKB-KW"/>
</dbReference>
<dbReference type="PANTHER" id="PTHR42781:SF4">
    <property type="entry name" value="SPERMIDINE_PUTRESCINE IMPORT ATP-BINDING PROTEIN POTA"/>
    <property type="match status" value="1"/>
</dbReference>
<evidence type="ECO:0000256" key="1">
    <source>
        <dbReference type="ARBA" id="ARBA00022448"/>
    </source>
</evidence>
<dbReference type="EMBL" id="OANS01000002">
    <property type="protein sequence ID" value="SNX28538.1"/>
    <property type="molecule type" value="Genomic_DNA"/>
</dbReference>
<sequence>MVFLVEVVPNLRERIKKVMLKVKIAQDSPTPIQIDLECAPGEMHALVGPSGSGKTTVLRTIAGLSNPHSGRIECDGETWFSASEKTGPAQVLKASRRSCGFLFQQYALFPHLTALQNICIPLHNLVLNVDARKQLGQEWLERMGIGALAKRFPHQLSGGQQQRVALARALARKPKALLLDEPFSAIDIPTRQGLYKTLAELRSDLNIPILLVTHDLREADLLADRITVIDDGISLQTATPQTLFHKPRNSRVAALVGITNLFHGNFNAGKLAWQGCDHIFQVIDKGKIPPNTAVAWVIPQSGLSVHKTANDATFPAIVEQISSLGQIAAIQLMVPNSELRVNWEASVAELSRLEMAIGHQMHIQFDHGKIHIMPLRPINDPRLFQHTFKRSLL</sequence>
<dbReference type="AlphaFoldDB" id="A0A240DZA8"/>
<keyword evidence="8" id="KW-1185">Reference proteome</keyword>
<dbReference type="InterPro" id="IPR003593">
    <property type="entry name" value="AAA+_ATPase"/>
</dbReference>
<gene>
    <name evidence="7" type="ORF">SAMN06295945_0870</name>
</gene>